<evidence type="ECO:0000256" key="3">
    <source>
        <dbReference type="ARBA" id="ARBA00013001"/>
    </source>
</evidence>
<dbReference type="InterPro" id="IPR045865">
    <property type="entry name" value="ACT-like_dom_sf"/>
</dbReference>
<dbReference type="CDD" id="cd12174">
    <property type="entry name" value="PGDH_like_3"/>
    <property type="match status" value="1"/>
</dbReference>
<evidence type="ECO:0000259" key="12">
    <source>
        <dbReference type="PROSITE" id="PS51671"/>
    </source>
</evidence>
<keyword evidence="7" id="KW-0520">NAD</keyword>
<proteinExistence type="inferred from homology"/>
<evidence type="ECO:0000256" key="1">
    <source>
        <dbReference type="ARBA" id="ARBA00003800"/>
    </source>
</evidence>
<dbReference type="PANTHER" id="PTHR42938:SF47">
    <property type="entry name" value="HYDROXYPYRUVATE REDUCTASE"/>
    <property type="match status" value="1"/>
</dbReference>
<dbReference type="Pfam" id="PF02826">
    <property type="entry name" value="2-Hacid_dh_C"/>
    <property type="match status" value="1"/>
</dbReference>
<protein>
    <recommendedName>
        <fullName evidence="5">D-3-phosphoglycerate dehydrogenase</fullName>
        <ecNumber evidence="3">1.1.1.399</ecNumber>
        <ecNumber evidence="4">1.1.1.95</ecNumber>
    </recommendedName>
    <alternativeName>
        <fullName evidence="8">2-oxoglutarate reductase</fullName>
    </alternativeName>
</protein>
<name>A0A7W2TUG9_9GAMM</name>
<organism evidence="13 14">
    <name type="scientific">Sediminihaliea albiluteola</name>
    <dbReference type="NCBI Taxonomy" id="2758564"/>
    <lineage>
        <taxon>Bacteria</taxon>
        <taxon>Pseudomonadati</taxon>
        <taxon>Pseudomonadota</taxon>
        <taxon>Gammaproteobacteria</taxon>
        <taxon>Cellvibrionales</taxon>
        <taxon>Halieaceae</taxon>
        <taxon>Sediminihaliea</taxon>
    </lineage>
</organism>
<dbReference type="InterPro" id="IPR029752">
    <property type="entry name" value="D-isomer_DH_CS1"/>
</dbReference>
<dbReference type="GO" id="GO:0004617">
    <property type="term" value="F:phosphoglycerate dehydrogenase activity"/>
    <property type="evidence" value="ECO:0007669"/>
    <property type="project" value="UniProtKB-EC"/>
</dbReference>
<dbReference type="SUPFAM" id="SSF51735">
    <property type="entry name" value="NAD(P)-binding Rossmann-fold domains"/>
    <property type="match status" value="1"/>
</dbReference>
<dbReference type="PROSITE" id="PS51671">
    <property type="entry name" value="ACT"/>
    <property type="match status" value="1"/>
</dbReference>
<comment type="pathway">
    <text evidence="2">Amino-acid biosynthesis; L-serine biosynthesis; L-serine from 3-phospho-D-glycerate: step 1/3.</text>
</comment>
<dbReference type="AlphaFoldDB" id="A0A7W2TUG9"/>
<keyword evidence="14" id="KW-1185">Reference proteome</keyword>
<comment type="caution">
    <text evidence="13">The sequence shown here is derived from an EMBL/GenBank/DDBJ whole genome shotgun (WGS) entry which is preliminary data.</text>
</comment>
<dbReference type="InterPro" id="IPR002912">
    <property type="entry name" value="ACT_dom"/>
</dbReference>
<evidence type="ECO:0000256" key="6">
    <source>
        <dbReference type="ARBA" id="ARBA00023002"/>
    </source>
</evidence>
<comment type="similarity">
    <text evidence="11">Belongs to the D-isomer specific 2-hydroxyacid dehydrogenase family.</text>
</comment>
<comment type="function">
    <text evidence="1">Catalyzes the reversible oxidation of 3-phospho-D-glycerate to 3-phosphonooxypyruvate, the first step of the phosphorylated L-serine biosynthesis pathway. Also catalyzes the reversible oxidation of 2-hydroxyglutarate to 2-oxoglutarate.</text>
</comment>
<evidence type="ECO:0000256" key="7">
    <source>
        <dbReference type="ARBA" id="ARBA00023027"/>
    </source>
</evidence>
<comment type="catalytic activity">
    <reaction evidence="10">
        <text>(2R)-3-phosphoglycerate + NAD(+) = 3-phosphooxypyruvate + NADH + H(+)</text>
        <dbReference type="Rhea" id="RHEA:12641"/>
        <dbReference type="ChEBI" id="CHEBI:15378"/>
        <dbReference type="ChEBI" id="CHEBI:18110"/>
        <dbReference type="ChEBI" id="CHEBI:57540"/>
        <dbReference type="ChEBI" id="CHEBI:57945"/>
        <dbReference type="ChEBI" id="CHEBI:58272"/>
        <dbReference type="EC" id="1.1.1.95"/>
    </reaction>
</comment>
<dbReference type="EMBL" id="JACFXU010000013">
    <property type="protein sequence ID" value="MBA6412194.1"/>
    <property type="molecule type" value="Genomic_DNA"/>
</dbReference>
<dbReference type="InterPro" id="IPR006140">
    <property type="entry name" value="D-isomer_DH_NAD-bd"/>
</dbReference>
<dbReference type="GO" id="GO:0051287">
    <property type="term" value="F:NAD binding"/>
    <property type="evidence" value="ECO:0007669"/>
    <property type="project" value="InterPro"/>
</dbReference>
<dbReference type="PROSITE" id="PS00065">
    <property type="entry name" value="D_2_HYDROXYACID_DH_1"/>
    <property type="match status" value="1"/>
</dbReference>
<dbReference type="CDD" id="cd04901">
    <property type="entry name" value="ACT_3PGDH"/>
    <property type="match status" value="1"/>
</dbReference>
<feature type="domain" description="ACT" evidence="12">
    <location>
        <begin position="322"/>
        <end position="392"/>
    </location>
</feature>
<reference evidence="13 14" key="1">
    <citation type="submission" date="2020-07" db="EMBL/GenBank/DDBJ databases">
        <title>Halieaceae bacterium, F7430, whole genome shotgun sequencing project.</title>
        <authorList>
            <person name="Jiang S."/>
            <person name="Liu Z.W."/>
            <person name="Du Z.J."/>
        </authorList>
    </citation>
    <scope>NUCLEOTIDE SEQUENCE [LARGE SCALE GENOMIC DNA]</scope>
    <source>
        <strain evidence="13 14">F7430</strain>
    </source>
</reference>
<dbReference type="PANTHER" id="PTHR42938">
    <property type="entry name" value="FORMATE DEHYDROGENASE 1"/>
    <property type="match status" value="1"/>
</dbReference>
<keyword evidence="6 11" id="KW-0560">Oxidoreductase</keyword>
<evidence type="ECO:0000256" key="5">
    <source>
        <dbReference type="ARBA" id="ARBA00021582"/>
    </source>
</evidence>
<dbReference type="SUPFAM" id="SSF55021">
    <property type="entry name" value="ACT-like"/>
    <property type="match status" value="1"/>
</dbReference>
<dbReference type="Proteomes" id="UP000539350">
    <property type="component" value="Unassembled WGS sequence"/>
</dbReference>
<dbReference type="InterPro" id="IPR006139">
    <property type="entry name" value="D-isomer_2_OHA_DH_cat_dom"/>
</dbReference>
<dbReference type="InterPro" id="IPR036291">
    <property type="entry name" value="NAD(P)-bd_dom_sf"/>
</dbReference>
<dbReference type="Gene3D" id="3.30.70.260">
    <property type="match status" value="1"/>
</dbReference>
<evidence type="ECO:0000256" key="10">
    <source>
        <dbReference type="ARBA" id="ARBA00048731"/>
    </source>
</evidence>
<evidence type="ECO:0000256" key="2">
    <source>
        <dbReference type="ARBA" id="ARBA00005216"/>
    </source>
</evidence>
<dbReference type="EC" id="1.1.1.95" evidence="4"/>
<gene>
    <name evidence="13" type="ORF">H2508_03635</name>
</gene>
<dbReference type="EC" id="1.1.1.399" evidence="3"/>
<comment type="catalytic activity">
    <reaction evidence="9">
        <text>(R)-2-hydroxyglutarate + NAD(+) = 2-oxoglutarate + NADH + H(+)</text>
        <dbReference type="Rhea" id="RHEA:49612"/>
        <dbReference type="ChEBI" id="CHEBI:15378"/>
        <dbReference type="ChEBI" id="CHEBI:15801"/>
        <dbReference type="ChEBI" id="CHEBI:16810"/>
        <dbReference type="ChEBI" id="CHEBI:57540"/>
        <dbReference type="ChEBI" id="CHEBI:57945"/>
        <dbReference type="EC" id="1.1.1.399"/>
    </reaction>
</comment>
<accession>A0A7W2TUG9</accession>
<dbReference type="Pfam" id="PF00389">
    <property type="entry name" value="2-Hacid_dh"/>
    <property type="match status" value="1"/>
</dbReference>
<evidence type="ECO:0000256" key="9">
    <source>
        <dbReference type="ARBA" id="ARBA00048126"/>
    </source>
</evidence>
<dbReference type="UniPathway" id="UPA00135">
    <property type="reaction ID" value="UER00196"/>
</dbReference>
<evidence type="ECO:0000256" key="4">
    <source>
        <dbReference type="ARBA" id="ARBA00013143"/>
    </source>
</evidence>
<evidence type="ECO:0000313" key="13">
    <source>
        <dbReference type="EMBL" id="MBA6412194.1"/>
    </source>
</evidence>
<evidence type="ECO:0000313" key="14">
    <source>
        <dbReference type="Proteomes" id="UP000539350"/>
    </source>
</evidence>
<dbReference type="Gene3D" id="3.40.50.720">
    <property type="entry name" value="NAD(P)-binding Rossmann-like Domain"/>
    <property type="match status" value="2"/>
</dbReference>
<dbReference type="SUPFAM" id="SSF52283">
    <property type="entry name" value="Formate/glycerate dehydrogenase catalytic domain-like"/>
    <property type="match status" value="1"/>
</dbReference>
<sequence>MAKRILKLNQISLLGLDRLPRDEYEIASEFAQPDAILLRSHKLQAEDIADSVLAIARAGAGVNNIPVDSCTARGIPVFNTPGANANAVKELVAVGLLLGSRGIIEGSEYVATLKTLRDKAELNQTLEAQKKRFKGNELTGKTLGVVGLGAIGSMVAEMALTLGMEVVGYDPALSVDAAWRLPREVRKADTLSALFSRSDYITLHLPVLESTIGMINADLFAVMQPHACLLNFARQEIVDEEALVAALDERKLRKYIADFPSPDLIGRSDVILTPHIGASTDEAEDNCAIMAADQLRDFLESGNIRNSVNFPALHLERVSGYRLAVTNTNVPRILGSILALLAEQNINVVDMLNKSRDEIAYNLIDIDTLPPESLLEQMRQLEGVVNVRLIGNGKPAKDAG</sequence>
<evidence type="ECO:0000256" key="11">
    <source>
        <dbReference type="RuleBase" id="RU003719"/>
    </source>
</evidence>
<evidence type="ECO:0000256" key="8">
    <source>
        <dbReference type="ARBA" id="ARBA00030455"/>
    </source>
</evidence>
<dbReference type="RefSeq" id="WP_182169010.1">
    <property type="nucleotide sequence ID" value="NZ_JACFXU010000013.1"/>
</dbReference>